<dbReference type="CDD" id="cd06558">
    <property type="entry name" value="crotonase-like"/>
    <property type="match status" value="1"/>
</dbReference>
<protein>
    <submittedName>
        <fullName evidence="4">Enoyl-CoA hydratase</fullName>
    </submittedName>
</protein>
<keyword evidence="3" id="KW-0413">Isomerase</keyword>
<reference evidence="4 5" key="1">
    <citation type="submission" date="2019-08" db="EMBL/GenBank/DDBJ databases">
        <title>Marinobacter ZYF650 sp. nov., a marine bacterium isolated from seawater of the Mariana trench.</title>
        <authorList>
            <person name="Ahmad W."/>
        </authorList>
    </citation>
    <scope>NUCLEOTIDE SEQUENCE [LARGE SCALE GENOMIC DNA]</scope>
    <source>
        <strain evidence="4 5">ZYF650</strain>
    </source>
</reference>
<dbReference type="Gene3D" id="3.90.226.10">
    <property type="entry name" value="2-enoyl-CoA Hydratase, Chain A, domain 1"/>
    <property type="match status" value="1"/>
</dbReference>
<keyword evidence="2" id="KW-0576">Peroxisome</keyword>
<keyword evidence="5" id="KW-1185">Reference proteome</keyword>
<dbReference type="SUPFAM" id="SSF52096">
    <property type="entry name" value="ClpP/crotonase"/>
    <property type="match status" value="1"/>
</dbReference>
<dbReference type="PANTHER" id="PTHR43684">
    <property type="match status" value="1"/>
</dbReference>
<evidence type="ECO:0000256" key="1">
    <source>
        <dbReference type="ARBA" id="ARBA00004275"/>
    </source>
</evidence>
<gene>
    <name evidence="4" type="ORF">FWJ25_17050</name>
</gene>
<dbReference type="PANTHER" id="PTHR43684:SF1">
    <property type="entry name" value="ENOYL-COA DELTA ISOMERASE 2"/>
    <property type="match status" value="1"/>
</dbReference>
<dbReference type="InterPro" id="IPR001753">
    <property type="entry name" value="Enoyl-CoA_hydra/iso"/>
</dbReference>
<dbReference type="EMBL" id="VTUU01000011">
    <property type="protein sequence ID" value="KAA1171323.1"/>
    <property type="molecule type" value="Genomic_DNA"/>
</dbReference>
<comment type="subcellular location">
    <subcellularLocation>
        <location evidence="1">Peroxisome</location>
    </subcellularLocation>
</comment>
<dbReference type="InterPro" id="IPR051053">
    <property type="entry name" value="ECH/Chromodomain_protein"/>
</dbReference>
<evidence type="ECO:0000313" key="4">
    <source>
        <dbReference type="EMBL" id="KAA1171323.1"/>
    </source>
</evidence>
<evidence type="ECO:0000313" key="5">
    <source>
        <dbReference type="Proteomes" id="UP000323161"/>
    </source>
</evidence>
<dbReference type="Proteomes" id="UP000323161">
    <property type="component" value="Unassembled WGS sequence"/>
</dbReference>
<dbReference type="Pfam" id="PF00378">
    <property type="entry name" value="ECH_1"/>
    <property type="match status" value="1"/>
</dbReference>
<dbReference type="GO" id="GO:0004165">
    <property type="term" value="F:delta(3)-delta(2)-enoyl-CoA isomerase activity"/>
    <property type="evidence" value="ECO:0007669"/>
    <property type="project" value="UniProtKB-ARBA"/>
</dbReference>
<evidence type="ECO:0000256" key="3">
    <source>
        <dbReference type="ARBA" id="ARBA00023235"/>
    </source>
</evidence>
<dbReference type="RefSeq" id="WP_149601467.1">
    <property type="nucleotide sequence ID" value="NZ_VTUU01000011.1"/>
</dbReference>
<comment type="caution">
    <text evidence="4">The sequence shown here is derived from an EMBL/GenBank/DDBJ whole genome shotgun (WGS) entry which is preliminary data.</text>
</comment>
<accession>A0A5B0VAU2</accession>
<name>A0A5B0VAU2_9GAMM</name>
<organism evidence="4 5">
    <name type="scientific">Marinobacter salinexigens</name>
    <dbReference type="NCBI Taxonomy" id="2919747"/>
    <lineage>
        <taxon>Bacteria</taxon>
        <taxon>Pseudomonadati</taxon>
        <taxon>Pseudomonadota</taxon>
        <taxon>Gammaproteobacteria</taxon>
        <taxon>Pseudomonadales</taxon>
        <taxon>Marinobacteraceae</taxon>
        <taxon>Marinobacter</taxon>
    </lineage>
</organism>
<sequence length="257" mass="27694">MTDLIRTTLEDHILTVRIDRPDRKNALTHDMYTALGDALERAGTEPGIRCVLFTGSEECFTAGNDLGDFAQGLPGAFEETPVGRFLLLLATATKPVVASVNGPAVGIGTTMLLHCDMVFAGDNARFQMPFTNLGLCPEGGSSLLLPSWLGRVRAAELLMLGNTFSSDDAFRLGLINRVCPAQDTESLALAACKQLAAQPPAAIRAAKTLINRPTTEQLRETMLAEGALFSERLKSPEAAEAFRAFMEKRAPDYSGFE</sequence>
<dbReference type="AlphaFoldDB" id="A0A5B0VAU2"/>
<evidence type="ECO:0000256" key="2">
    <source>
        <dbReference type="ARBA" id="ARBA00023140"/>
    </source>
</evidence>
<dbReference type="InterPro" id="IPR029045">
    <property type="entry name" value="ClpP/crotonase-like_dom_sf"/>
</dbReference>
<proteinExistence type="predicted"/>